<feature type="compositionally biased region" description="Basic residues" evidence="2">
    <location>
        <begin position="512"/>
        <end position="521"/>
    </location>
</feature>
<comment type="caution">
    <text evidence="4">The sequence shown here is derived from an EMBL/GenBank/DDBJ whole genome shotgun (WGS) entry which is preliminary data.</text>
</comment>
<evidence type="ECO:0000256" key="2">
    <source>
        <dbReference type="SAM" id="MobiDB-lite"/>
    </source>
</evidence>
<keyword evidence="1" id="KW-0175">Coiled coil</keyword>
<accession>A0A225V9C8</accession>
<feature type="chain" id="PRO_5012172019" evidence="3">
    <location>
        <begin position="20"/>
        <end position="521"/>
    </location>
</feature>
<sequence>MPHILLCLIIVCSQTSVTPQGNTIRGVAPTSEEIAATVAIFRKGTTPSVSIPPTTPSPALPVAPTTPRQTLARKALCDLVEGVVDKSLLRNLSGLSSQMEALGRLAVGLHLQPAIRGNHRVQELVDAADSVESIYSAAIYPSPAQQPAPTELESPLRGYVHAAQSAQKASEGHLLTEIGLRENTEGLLRSCHQEIAALRKSVENAQALTAHYKAVSDKFEANISDHTEVLARCENRVRAAEDTVADLNRQLKYAKSAFMTKIAANTTQVANLSATLAISHIVDDSEEGNASRRCSGLLERNRRLMAANRTLRSRVKLAQLDPDLLVLVTEGYSTGEIDWNMLEVCENTKDVLRDEYLNADPATSRDSLAELLAQAGFDAERGESAGHVDPKRTSADKRRTSPGTSAQEVADYFQQKRAPVKSSASVPKRKASSPRATVSQTPKRPRRESLGNRVPPLTLPRGSVAGQFVQSSAKAQTAALASRSRSIPRSNSMSEKAFSKKITSRPVPSRFPSHRRIIPLR</sequence>
<feature type="compositionally biased region" description="Polar residues" evidence="2">
    <location>
        <begin position="483"/>
        <end position="494"/>
    </location>
</feature>
<protein>
    <submittedName>
        <fullName evidence="4">Uncharacterized protein</fullName>
    </submittedName>
</protein>
<name>A0A225V9C8_9STRA</name>
<evidence type="ECO:0000256" key="1">
    <source>
        <dbReference type="SAM" id="Coils"/>
    </source>
</evidence>
<reference evidence="5" key="1">
    <citation type="submission" date="2017-03" db="EMBL/GenBank/DDBJ databases">
        <title>Phytopthora megakarya and P. palmivora, two closely related causual agents of cacao black pod achieved similar genome size and gene model numbers by different mechanisms.</title>
        <authorList>
            <person name="Ali S."/>
            <person name="Shao J."/>
            <person name="Larry D.J."/>
            <person name="Kronmiller B."/>
            <person name="Shen D."/>
            <person name="Strem M.D."/>
            <person name="Melnick R.L."/>
            <person name="Guiltinan M.J."/>
            <person name="Tyler B.M."/>
            <person name="Meinhardt L.W."/>
            <person name="Bailey B.A."/>
        </authorList>
    </citation>
    <scope>NUCLEOTIDE SEQUENCE [LARGE SCALE GENOMIC DNA]</scope>
    <source>
        <strain evidence="5">zdho120</strain>
    </source>
</reference>
<keyword evidence="5" id="KW-1185">Reference proteome</keyword>
<dbReference type="Proteomes" id="UP000198211">
    <property type="component" value="Unassembled WGS sequence"/>
</dbReference>
<dbReference type="OrthoDB" id="122709at2759"/>
<feature type="region of interest" description="Disordered" evidence="2">
    <location>
        <begin position="379"/>
        <end position="521"/>
    </location>
</feature>
<evidence type="ECO:0000313" key="4">
    <source>
        <dbReference type="EMBL" id="OWZ01932.1"/>
    </source>
</evidence>
<evidence type="ECO:0000256" key="3">
    <source>
        <dbReference type="SAM" id="SignalP"/>
    </source>
</evidence>
<evidence type="ECO:0000313" key="5">
    <source>
        <dbReference type="Proteomes" id="UP000198211"/>
    </source>
</evidence>
<keyword evidence="3" id="KW-0732">Signal</keyword>
<feature type="coiled-coil region" evidence="1">
    <location>
        <begin position="188"/>
        <end position="257"/>
    </location>
</feature>
<proteinExistence type="predicted"/>
<feature type="compositionally biased region" description="Basic and acidic residues" evidence="2">
    <location>
        <begin position="379"/>
        <end position="399"/>
    </location>
</feature>
<feature type="signal peptide" evidence="3">
    <location>
        <begin position="1"/>
        <end position="19"/>
    </location>
</feature>
<gene>
    <name evidence="4" type="ORF">PHMEG_00026602</name>
</gene>
<organism evidence="4 5">
    <name type="scientific">Phytophthora megakarya</name>
    <dbReference type="NCBI Taxonomy" id="4795"/>
    <lineage>
        <taxon>Eukaryota</taxon>
        <taxon>Sar</taxon>
        <taxon>Stramenopiles</taxon>
        <taxon>Oomycota</taxon>
        <taxon>Peronosporomycetes</taxon>
        <taxon>Peronosporales</taxon>
        <taxon>Peronosporaceae</taxon>
        <taxon>Phytophthora</taxon>
    </lineage>
</organism>
<dbReference type="AlphaFoldDB" id="A0A225V9C8"/>
<dbReference type="EMBL" id="NBNE01006516">
    <property type="protein sequence ID" value="OWZ01932.1"/>
    <property type="molecule type" value="Genomic_DNA"/>
</dbReference>